<organism evidence="3 4">
    <name type="scientific">Virgibacillus chiguensis</name>
    <dbReference type="NCBI Taxonomy" id="411959"/>
    <lineage>
        <taxon>Bacteria</taxon>
        <taxon>Bacillati</taxon>
        <taxon>Bacillota</taxon>
        <taxon>Bacilli</taxon>
        <taxon>Bacillales</taxon>
        <taxon>Bacillaceae</taxon>
        <taxon>Virgibacillus</taxon>
    </lineage>
</organism>
<accession>A0A1M5LIN4</accession>
<keyword evidence="3" id="KW-0282">Flagellum</keyword>
<dbReference type="GO" id="GO:0035438">
    <property type="term" value="F:cyclic-di-GMP binding"/>
    <property type="evidence" value="ECO:0007669"/>
    <property type="project" value="InterPro"/>
</dbReference>
<evidence type="ECO:0000259" key="1">
    <source>
        <dbReference type="Pfam" id="PF07238"/>
    </source>
</evidence>
<dbReference type="OrthoDB" id="1951449at2"/>
<gene>
    <name evidence="3" type="ORF">SAMN05421807_101145</name>
</gene>
<proteinExistence type="predicted"/>
<protein>
    <submittedName>
        <fullName evidence="3">C-di-GMP-binding flagellar brake protein YcgR, contains PilZNR and PilZ domains</fullName>
    </submittedName>
</protein>
<dbReference type="EMBL" id="FQXD01000001">
    <property type="protein sequence ID" value="SHG64780.1"/>
    <property type="molecule type" value="Genomic_DNA"/>
</dbReference>
<name>A0A1M5LIN4_9BACI</name>
<dbReference type="Proteomes" id="UP000184079">
    <property type="component" value="Unassembled WGS sequence"/>
</dbReference>
<keyword evidence="4" id="KW-1185">Reference proteome</keyword>
<dbReference type="AlphaFoldDB" id="A0A1M5LIN4"/>
<reference evidence="4" key="1">
    <citation type="submission" date="2016-11" db="EMBL/GenBank/DDBJ databases">
        <authorList>
            <person name="Varghese N."/>
            <person name="Submissions S."/>
        </authorList>
    </citation>
    <scope>NUCLEOTIDE SEQUENCE [LARGE SCALE GENOMIC DNA]</scope>
    <source>
        <strain evidence="4">CGMCC 1.6496</strain>
    </source>
</reference>
<evidence type="ECO:0000313" key="3">
    <source>
        <dbReference type="EMBL" id="SHG64780.1"/>
    </source>
</evidence>
<evidence type="ECO:0000259" key="2">
    <source>
        <dbReference type="Pfam" id="PF12945"/>
    </source>
</evidence>
<feature type="domain" description="PilZ" evidence="1">
    <location>
        <begin position="100"/>
        <end position="208"/>
    </location>
</feature>
<dbReference type="Gene3D" id="2.40.10.220">
    <property type="entry name" value="predicted glycosyltransferase like domains"/>
    <property type="match status" value="1"/>
</dbReference>
<sequence length="230" mass="26460">MKLGTMLQLEVIQSRKKGSDKDNKYRCKLIDKNEQCIFIDFPVNIKSKKTAVFAKGTVFDITFVGDDEVIYKFRSKLITKIKGEIPSLAIQKPVNVHRIQRRNFIRVETVVDVAVHSDQNLFSPFITVTNDIGAGGLSLIVPRNQPIIGDLVELWLVLPISKGSFLYPNIRAKLVHQEKERNEITIASFQFLTLDTKMEQSLIQFCFEKQREARKKQLFDRSYGIIKNKV</sequence>
<dbReference type="Pfam" id="PF12945">
    <property type="entry name" value="PilZNR"/>
    <property type="match status" value="1"/>
</dbReference>
<keyword evidence="3" id="KW-0966">Cell projection</keyword>
<feature type="domain" description="Type III secretion system flagellar brake protein YcgR PilZN" evidence="2">
    <location>
        <begin position="2"/>
        <end position="93"/>
    </location>
</feature>
<evidence type="ECO:0000313" key="4">
    <source>
        <dbReference type="Proteomes" id="UP000184079"/>
    </source>
</evidence>
<dbReference type="Pfam" id="PF07238">
    <property type="entry name" value="PilZ"/>
    <property type="match status" value="1"/>
</dbReference>
<dbReference type="RefSeq" id="WP_073004198.1">
    <property type="nucleotide sequence ID" value="NZ_FQXD01000001.1"/>
</dbReference>
<keyword evidence="3" id="KW-0969">Cilium</keyword>
<dbReference type="InterPro" id="IPR009926">
    <property type="entry name" value="T3SS_YcgR_PilZN"/>
</dbReference>
<dbReference type="SUPFAM" id="SSF141371">
    <property type="entry name" value="PilZ domain-like"/>
    <property type="match status" value="1"/>
</dbReference>
<dbReference type="InterPro" id="IPR009875">
    <property type="entry name" value="PilZ_domain"/>
</dbReference>